<dbReference type="Pfam" id="PF02297">
    <property type="entry name" value="COX6B"/>
    <property type="match status" value="1"/>
</dbReference>
<dbReference type="EMBL" id="CAJHUC010000444">
    <property type="protein sequence ID" value="CAD7696203.1"/>
    <property type="molecule type" value="Genomic_DNA"/>
</dbReference>
<gene>
    <name evidence="5" type="ORF">OSTQU699_LOCUS1564</name>
</gene>
<evidence type="ECO:0000256" key="4">
    <source>
        <dbReference type="SAM" id="MobiDB-lite"/>
    </source>
</evidence>
<evidence type="ECO:0000256" key="1">
    <source>
        <dbReference type="ARBA" id="ARBA00004173"/>
    </source>
</evidence>
<evidence type="ECO:0000256" key="3">
    <source>
        <dbReference type="ARBA" id="ARBA00023157"/>
    </source>
</evidence>
<dbReference type="PANTHER" id="PTHR46281:SF8">
    <property type="entry name" value="CYTOCHROME C OXIDASE SUBUNIT 12, MITOCHONDRIAL"/>
    <property type="match status" value="1"/>
</dbReference>
<dbReference type="OrthoDB" id="1107506at2759"/>
<dbReference type="CDD" id="cd00926">
    <property type="entry name" value="Cyt_c_Oxidase_VIb"/>
    <property type="match status" value="1"/>
</dbReference>
<evidence type="ECO:0000313" key="6">
    <source>
        <dbReference type="Proteomes" id="UP000708148"/>
    </source>
</evidence>
<sequence length="127" mass="14158">MGNSISVAEAQAGAGQEAAPEPVVEAAPQAAPQATLEAAADAGDQEAEEGEAGPEIKIWTAPVDRRFPSVNQARTCYTRYNEFYKCTAEKSEEECTFYKKCYQSLCPNEWVERWEEQREEGTWPGRY</sequence>
<keyword evidence="2" id="KW-0496">Mitochondrion</keyword>
<dbReference type="InterPro" id="IPR036549">
    <property type="entry name" value="CX6/COA6-like_sf"/>
</dbReference>
<feature type="compositionally biased region" description="Low complexity" evidence="4">
    <location>
        <begin position="8"/>
        <end position="42"/>
    </location>
</feature>
<proteinExistence type="predicted"/>
<organism evidence="5 6">
    <name type="scientific">Ostreobium quekettii</name>
    <dbReference type="NCBI Taxonomy" id="121088"/>
    <lineage>
        <taxon>Eukaryota</taxon>
        <taxon>Viridiplantae</taxon>
        <taxon>Chlorophyta</taxon>
        <taxon>core chlorophytes</taxon>
        <taxon>Ulvophyceae</taxon>
        <taxon>TCBD clade</taxon>
        <taxon>Bryopsidales</taxon>
        <taxon>Ostreobineae</taxon>
        <taxon>Ostreobiaceae</taxon>
        <taxon>Ostreobium</taxon>
    </lineage>
</organism>
<keyword evidence="3" id="KW-1015">Disulfide bond</keyword>
<dbReference type="InterPro" id="IPR003213">
    <property type="entry name" value="Cyt_c_oxidase_su6B"/>
</dbReference>
<keyword evidence="6" id="KW-1185">Reference proteome</keyword>
<dbReference type="AlphaFoldDB" id="A0A8S1IMA6"/>
<feature type="region of interest" description="Disordered" evidence="4">
    <location>
        <begin position="1"/>
        <end position="54"/>
    </location>
</feature>
<dbReference type="InterPro" id="IPR048280">
    <property type="entry name" value="COX6B-like"/>
</dbReference>
<comment type="caution">
    <text evidence="5">The sequence shown here is derived from an EMBL/GenBank/DDBJ whole genome shotgun (WGS) entry which is preliminary data.</text>
</comment>
<dbReference type="GO" id="GO:0005739">
    <property type="term" value="C:mitochondrion"/>
    <property type="evidence" value="ECO:0007669"/>
    <property type="project" value="UniProtKB-SubCell"/>
</dbReference>
<dbReference type="SUPFAM" id="SSF47694">
    <property type="entry name" value="Cytochrome c oxidase subunit h"/>
    <property type="match status" value="1"/>
</dbReference>
<dbReference type="Gene3D" id="1.10.10.140">
    <property type="entry name" value="Cytochrome c oxidase, subunit VIb"/>
    <property type="match status" value="1"/>
</dbReference>
<evidence type="ECO:0000256" key="2">
    <source>
        <dbReference type="ARBA" id="ARBA00023128"/>
    </source>
</evidence>
<evidence type="ECO:0000313" key="5">
    <source>
        <dbReference type="EMBL" id="CAD7696203.1"/>
    </source>
</evidence>
<reference evidence="5" key="1">
    <citation type="submission" date="2020-12" db="EMBL/GenBank/DDBJ databases">
        <authorList>
            <person name="Iha C."/>
        </authorList>
    </citation>
    <scope>NUCLEOTIDE SEQUENCE</scope>
</reference>
<dbReference type="Proteomes" id="UP000708148">
    <property type="component" value="Unassembled WGS sequence"/>
</dbReference>
<protein>
    <submittedName>
        <fullName evidence="5">Uncharacterized protein</fullName>
    </submittedName>
</protein>
<dbReference type="GO" id="GO:0045277">
    <property type="term" value="C:respiratory chain complex IV"/>
    <property type="evidence" value="ECO:0007669"/>
    <property type="project" value="InterPro"/>
</dbReference>
<feature type="compositionally biased region" description="Acidic residues" evidence="4">
    <location>
        <begin position="43"/>
        <end position="52"/>
    </location>
</feature>
<accession>A0A8S1IMA6</accession>
<dbReference type="PANTHER" id="PTHR46281">
    <property type="entry name" value="CYTOCHROME C OXIDASE SUBUNIT 6B"/>
    <property type="match status" value="1"/>
</dbReference>
<name>A0A8S1IMA6_9CHLO</name>
<comment type="subcellular location">
    <subcellularLocation>
        <location evidence="1">Mitochondrion</location>
    </subcellularLocation>
</comment>